<accession>E2A8W1</accession>
<dbReference type="FunFam" id="2.40.290.30:FF:000002">
    <property type="entry name" value="Mediator of RNA polymerase II transcription subunit"/>
    <property type="match status" value="1"/>
</dbReference>
<dbReference type="AlphaFoldDB" id="E2A8W1"/>
<dbReference type="GO" id="GO:0016592">
    <property type="term" value="C:mediator complex"/>
    <property type="evidence" value="ECO:0007669"/>
    <property type="project" value="TreeGrafter"/>
</dbReference>
<dbReference type="GO" id="GO:0045944">
    <property type="term" value="P:positive regulation of transcription by RNA polymerase II"/>
    <property type="evidence" value="ECO:0007669"/>
    <property type="project" value="TreeGrafter"/>
</dbReference>
<dbReference type="InterPro" id="IPR021394">
    <property type="entry name" value="Med25_PTOV"/>
</dbReference>
<dbReference type="STRING" id="104421.E2A8W1"/>
<dbReference type="OMA" id="RERHNIW"/>
<dbReference type="GO" id="GO:0005667">
    <property type="term" value="C:transcription regulator complex"/>
    <property type="evidence" value="ECO:0007669"/>
    <property type="project" value="TreeGrafter"/>
</dbReference>
<feature type="region of interest" description="Disordered" evidence="1">
    <location>
        <begin position="419"/>
        <end position="442"/>
    </location>
</feature>
<dbReference type="InParanoid" id="E2A8W1"/>
<protein>
    <submittedName>
        <fullName evidence="3">Mediator of RNA polymerase II transcription subunit 25</fullName>
    </submittedName>
</protein>
<organism evidence="4">
    <name type="scientific">Camponotus floridanus</name>
    <name type="common">Florida carpenter ant</name>
    <dbReference type="NCBI Taxonomy" id="104421"/>
    <lineage>
        <taxon>Eukaryota</taxon>
        <taxon>Metazoa</taxon>
        <taxon>Ecdysozoa</taxon>
        <taxon>Arthropoda</taxon>
        <taxon>Hexapoda</taxon>
        <taxon>Insecta</taxon>
        <taxon>Pterygota</taxon>
        <taxon>Neoptera</taxon>
        <taxon>Endopterygota</taxon>
        <taxon>Hymenoptera</taxon>
        <taxon>Apocrita</taxon>
        <taxon>Aculeata</taxon>
        <taxon>Formicoidea</taxon>
        <taxon>Formicidae</taxon>
        <taxon>Formicinae</taxon>
        <taxon>Camponotus</taxon>
    </lineage>
</organism>
<feature type="region of interest" description="Disordered" evidence="1">
    <location>
        <begin position="49"/>
        <end position="68"/>
    </location>
</feature>
<dbReference type="EMBL" id="GL437663">
    <property type="protein sequence ID" value="EFN70190.1"/>
    <property type="molecule type" value="Genomic_DNA"/>
</dbReference>
<feature type="domain" description="Mediator complex subunit Med25 PTOV" evidence="2">
    <location>
        <begin position="70"/>
        <end position="222"/>
    </location>
</feature>
<feature type="compositionally biased region" description="Polar residues" evidence="1">
    <location>
        <begin position="425"/>
        <end position="434"/>
    </location>
</feature>
<feature type="compositionally biased region" description="Low complexity" evidence="1">
    <location>
        <begin position="54"/>
        <end position="67"/>
    </location>
</feature>
<dbReference type="PANTHER" id="PTHR12433:SF11">
    <property type="entry name" value="MEDIATOR OF RNA POLYMERASE II TRANSCRIPTION SUBUNIT 25"/>
    <property type="match status" value="1"/>
</dbReference>
<evidence type="ECO:0000313" key="3">
    <source>
        <dbReference type="EMBL" id="EFN70190.1"/>
    </source>
</evidence>
<dbReference type="Proteomes" id="UP000000311">
    <property type="component" value="Unassembled WGS sequence"/>
</dbReference>
<dbReference type="PANTHER" id="PTHR12433">
    <property type="entry name" value="MEDIATOR OF RNA POLYMERASE II TRANSCRIPTION SUBUNIT 25"/>
    <property type="match status" value="1"/>
</dbReference>
<reference evidence="3 4" key="1">
    <citation type="journal article" date="2010" name="Science">
        <title>Genomic comparison of the ants Camponotus floridanus and Harpegnathos saltator.</title>
        <authorList>
            <person name="Bonasio R."/>
            <person name="Zhang G."/>
            <person name="Ye C."/>
            <person name="Mutti N.S."/>
            <person name="Fang X."/>
            <person name="Qin N."/>
            <person name="Donahue G."/>
            <person name="Yang P."/>
            <person name="Li Q."/>
            <person name="Li C."/>
            <person name="Zhang P."/>
            <person name="Huang Z."/>
            <person name="Berger S.L."/>
            <person name="Reinberg D."/>
            <person name="Wang J."/>
            <person name="Liebig J."/>
        </authorList>
    </citation>
    <scope>NUCLEOTIDE SEQUENCE [LARGE SCALE GENOMIC DNA]</scope>
    <source>
        <strain evidence="4">C129</strain>
    </source>
</reference>
<evidence type="ECO:0000313" key="4">
    <source>
        <dbReference type="Proteomes" id="UP000000311"/>
    </source>
</evidence>
<feature type="compositionally biased region" description="Polar residues" evidence="1">
    <location>
        <begin position="220"/>
        <end position="232"/>
    </location>
</feature>
<feature type="region of interest" description="Disordered" evidence="1">
    <location>
        <begin position="351"/>
        <end position="371"/>
    </location>
</feature>
<dbReference type="Pfam" id="PF11232">
    <property type="entry name" value="Med25"/>
    <property type="match status" value="1"/>
</dbReference>
<proteinExistence type="predicted"/>
<gene>
    <name evidence="3" type="ORF">EAG_01507</name>
</gene>
<dbReference type="InterPro" id="IPR038196">
    <property type="entry name" value="Med25_PTOV_sf"/>
</dbReference>
<keyword evidence="4" id="KW-1185">Reference proteome</keyword>
<dbReference type="OrthoDB" id="7690434at2759"/>
<sequence length="442" mass="48069">MSMAAQPTHSQPGSQLTVSCISQSVPTQVSQTVTASQQAPVSVSSITQQITHPQTQGTVSTGTVQGGSRERHNIWHGIVEWIEKAKNPTDAQKQTRHVPCHVSANLKDGEPELKADTWPQKLIMQLMPKQLIGNIGGSYLKNSKSVLFHPTPCEALESLTKMMSTGFAGCVHFTSAPTSPTCEIKVLILLYTAEKKTYLGFIPNDQTGFVDRLRKVIQQQKTSHASLRQGQANPGPGNTIPAPMPTTGTQGGILMSQTNTMAMGGGQITQNVVCTNAPPQTLTSTTGPQNQMNMQNSGISGPQANTGAGGMIGQQRPPFDDIEMARHQNLLKIQHLRQTLEDAQRQEAQYKSQLEAQQAQRSLNPAAMSNQQANAQRLMRPVSANNLGLRHLLQQPQPQYRQVFGVQQQMVGPRGQITARPMAPGNTQNQQFEDVSNYDFLG</sequence>
<evidence type="ECO:0000256" key="1">
    <source>
        <dbReference type="SAM" id="MobiDB-lite"/>
    </source>
</evidence>
<dbReference type="Gene3D" id="2.40.290.30">
    <property type="entry name" value="Mediator complex subunit 25, ACID domain"/>
    <property type="match status" value="1"/>
</dbReference>
<evidence type="ECO:0000259" key="2">
    <source>
        <dbReference type="Pfam" id="PF11232"/>
    </source>
</evidence>
<name>E2A8W1_CAMFO</name>
<feature type="region of interest" description="Disordered" evidence="1">
    <location>
        <begin position="220"/>
        <end position="240"/>
    </location>
</feature>